<keyword evidence="9" id="KW-0472">Membrane</keyword>
<keyword evidence="8 9" id="KW-0539">Nucleus</keyword>
<organism evidence="11 12">
    <name type="scientific">Phialemonium atrogriseum</name>
    <dbReference type="NCBI Taxonomy" id="1093897"/>
    <lineage>
        <taxon>Eukaryota</taxon>
        <taxon>Fungi</taxon>
        <taxon>Dikarya</taxon>
        <taxon>Ascomycota</taxon>
        <taxon>Pezizomycotina</taxon>
        <taxon>Sordariomycetes</taxon>
        <taxon>Sordariomycetidae</taxon>
        <taxon>Cephalothecales</taxon>
        <taxon>Cephalothecaceae</taxon>
        <taxon>Phialemonium</taxon>
    </lineage>
</organism>
<evidence type="ECO:0000256" key="9">
    <source>
        <dbReference type="RuleBase" id="RU365073"/>
    </source>
</evidence>
<dbReference type="GO" id="GO:0017056">
    <property type="term" value="F:structural constituent of nuclear pore"/>
    <property type="evidence" value="ECO:0007669"/>
    <property type="project" value="TreeGrafter"/>
</dbReference>
<evidence type="ECO:0000256" key="3">
    <source>
        <dbReference type="ARBA" id="ARBA00022448"/>
    </source>
</evidence>
<keyword evidence="3 9" id="KW-0813">Transport</keyword>
<proteinExistence type="inferred from homology"/>
<dbReference type="GO" id="GO:0045893">
    <property type="term" value="P:positive regulation of DNA-templated transcription"/>
    <property type="evidence" value="ECO:0007669"/>
    <property type="project" value="TreeGrafter"/>
</dbReference>
<dbReference type="GO" id="GO:0031965">
    <property type="term" value="C:nuclear membrane"/>
    <property type="evidence" value="ECO:0007669"/>
    <property type="project" value="UniProtKB-UniRule"/>
</dbReference>
<dbReference type="GO" id="GO:0006606">
    <property type="term" value="P:protein import into nucleus"/>
    <property type="evidence" value="ECO:0007669"/>
    <property type="project" value="TreeGrafter"/>
</dbReference>
<sequence>MSNRFEVPGDSSPPSAPSTPDRNSRGSSTSYYFGENPSTTPAGPPPSSAASFTPAGAPSASYLGSSILRGVSDTSKPQQPNFSSLNPGSSSKNLFPQRRNAPLGRSIQAPKSHQPSRLSKQVVVDDEDDDDDDEVLPDNRAGTFGMTYDESYDDTYDEGAEEIEGKEGADEGGDAMEDDGRYDVEEDLWLDMQEDAARGTTMAAEDSDLMMFTTPAANERVRREAEDIARASAMQSVTRRREYKFASLAKDLSTQMGYASITEPPELILRIEAEVARLYDDGVGEADDAQKLDDALATVAGRVASVWNNYANKLPQSDEEHAAEIGPGPRASPFEKANYLANLALQIHHTRLDDDERSAAEPLPETLFRWLSDHHDLYPNQFEHINRHKPSPACHSLFWQSVFIALLRGNVGEARQLLSNAGWGHVRRGHRGEYAYTGQALDNVERAVQDTCSMLENCPGTDGNWEIFGSDWTLFRIRARGALEQLRRFAEGRDGALGDSTLADSMRGRQSVAGLARKAESRVPWDIYENLNIVFEIVLGSQDAILEAAQDWCEATVGLFGWWDEGKSSESLRFSRSQSLILPSHQAETESYLDRLARAFQTAVESDFHFNSLNPVEVGMACVFEDNTKGLVGLLRAWSLPIATAVVEIASLAGWLPPHLPSGLFAMGDLDMDDLEVLGMDPGSPDEVDGIKDNTLIQYAQELANFSEMATVKDKSGASRNGWELAINVLGRMDSPERSEEMVAELVQNLLQNLDVESGPTVDKVWRLLNELGMIPLAEETAETYGEVLARDSHRYGEAMWYYALAHRPNKVREVMNLLISYSLLQSTTYPPSGDLDDHLRRLLTERNDTLKEFATQDLEAAELLGKMLSGYASLRQFYELRDGGGDSSSGAGGGKARGALAWRHQAAAAALTSVIASSDDNIRGGLYDQTRDAIVSEDFLLALLGEATVFVSGPDRAFSQDRDRDWHRDADPPVAVAMTLGQIEVLLKAVEDLETVGGRVYGACDEFLRLVLASEPGVLKGATPADLLSREGTAGGSFVLAGSSVLAGRLQRSVAGGGAALGRARQARRGWDWRAGVAAGTTGEEVLKGLRMGLAKDLARLWLEEADGMVF</sequence>
<dbReference type="GO" id="GO:0006406">
    <property type="term" value="P:mRNA export from nucleus"/>
    <property type="evidence" value="ECO:0007669"/>
    <property type="project" value="TreeGrafter"/>
</dbReference>
<dbReference type="PANTHER" id="PTHR13373:SF21">
    <property type="entry name" value="NUCLEAR PORE COMPLEX PROTEIN NUP85"/>
    <property type="match status" value="1"/>
</dbReference>
<dbReference type="AlphaFoldDB" id="A0AAJ0C616"/>
<accession>A0AAJ0C616</accession>
<evidence type="ECO:0000256" key="10">
    <source>
        <dbReference type="SAM" id="MobiDB-lite"/>
    </source>
</evidence>
<reference evidence="11" key="1">
    <citation type="submission" date="2023-06" db="EMBL/GenBank/DDBJ databases">
        <title>Genome-scale phylogeny and comparative genomics of the fungal order Sordariales.</title>
        <authorList>
            <consortium name="Lawrence Berkeley National Laboratory"/>
            <person name="Hensen N."/>
            <person name="Bonometti L."/>
            <person name="Westerberg I."/>
            <person name="Brannstrom I.O."/>
            <person name="Guillou S."/>
            <person name="Cros-Aarteil S."/>
            <person name="Calhoun S."/>
            <person name="Haridas S."/>
            <person name="Kuo A."/>
            <person name="Mondo S."/>
            <person name="Pangilinan J."/>
            <person name="Riley R."/>
            <person name="Labutti K."/>
            <person name="Andreopoulos B."/>
            <person name="Lipzen A."/>
            <person name="Chen C."/>
            <person name="Yanf M."/>
            <person name="Daum C."/>
            <person name="Ng V."/>
            <person name="Clum A."/>
            <person name="Steindorff A."/>
            <person name="Ohm R."/>
            <person name="Martin F."/>
            <person name="Silar P."/>
            <person name="Natvig D."/>
            <person name="Lalanne C."/>
            <person name="Gautier V."/>
            <person name="Ament-Velasquez S.L."/>
            <person name="Kruys A."/>
            <person name="Hutchinson M.I."/>
            <person name="Powell A.J."/>
            <person name="Barry K."/>
            <person name="Miller A.N."/>
            <person name="Grigoriev I.V."/>
            <person name="Debuchy R."/>
            <person name="Gladieux P."/>
            <person name="Thoren M.H."/>
            <person name="Johannesson H."/>
        </authorList>
    </citation>
    <scope>NUCLEOTIDE SEQUENCE</scope>
    <source>
        <strain evidence="11">8032-3</strain>
    </source>
</reference>
<comment type="caution">
    <text evidence="11">The sequence shown here is derived from an EMBL/GenBank/DDBJ whole genome shotgun (WGS) entry which is preliminary data.</text>
</comment>
<keyword evidence="7 9" id="KW-0906">Nuclear pore complex</keyword>
<evidence type="ECO:0000256" key="6">
    <source>
        <dbReference type="ARBA" id="ARBA00023010"/>
    </source>
</evidence>
<feature type="compositionally biased region" description="Low complexity" evidence="10">
    <location>
        <begin position="48"/>
        <end position="61"/>
    </location>
</feature>
<dbReference type="EMBL" id="MU838999">
    <property type="protein sequence ID" value="KAK1770828.1"/>
    <property type="molecule type" value="Genomic_DNA"/>
</dbReference>
<evidence type="ECO:0000256" key="5">
    <source>
        <dbReference type="ARBA" id="ARBA00022927"/>
    </source>
</evidence>
<dbReference type="RefSeq" id="XP_060287041.1">
    <property type="nucleotide sequence ID" value="XM_060422754.1"/>
</dbReference>
<name>A0AAJ0C616_9PEZI</name>
<feature type="compositionally biased region" description="Polar residues" evidence="10">
    <location>
        <begin position="109"/>
        <end position="119"/>
    </location>
</feature>
<dbReference type="InterPro" id="IPR011502">
    <property type="entry name" value="Nucleoporin_Nup85"/>
</dbReference>
<keyword evidence="12" id="KW-1185">Reference proteome</keyword>
<feature type="compositionally biased region" description="Acidic residues" evidence="10">
    <location>
        <begin position="124"/>
        <end position="136"/>
    </location>
</feature>
<comment type="subcellular location">
    <subcellularLocation>
        <location evidence="1 9">Nucleus</location>
        <location evidence="1 9">Nuclear pore complex</location>
    </subcellularLocation>
</comment>
<evidence type="ECO:0000256" key="2">
    <source>
        <dbReference type="ARBA" id="ARBA00005573"/>
    </source>
</evidence>
<dbReference type="GeneID" id="85305941"/>
<evidence type="ECO:0000256" key="4">
    <source>
        <dbReference type="ARBA" id="ARBA00022816"/>
    </source>
</evidence>
<feature type="compositionally biased region" description="Polar residues" evidence="10">
    <location>
        <begin position="72"/>
        <end position="94"/>
    </location>
</feature>
<gene>
    <name evidence="11" type="ORF">QBC33DRAFT_218457</name>
</gene>
<dbReference type="PANTHER" id="PTHR13373">
    <property type="entry name" value="FROUNT PROTEIN-RELATED"/>
    <property type="match status" value="1"/>
</dbReference>
<comment type="subunit">
    <text evidence="9">Component of the nuclear pore complex (NPC).</text>
</comment>
<dbReference type="Proteomes" id="UP001244011">
    <property type="component" value="Unassembled WGS sequence"/>
</dbReference>
<protein>
    <recommendedName>
        <fullName evidence="9">Nuclear pore complex protein Nup85</fullName>
    </recommendedName>
</protein>
<feature type="region of interest" description="Disordered" evidence="10">
    <location>
        <begin position="1"/>
        <end position="154"/>
    </location>
</feature>
<keyword evidence="5 9" id="KW-0653">Protein transport</keyword>
<evidence type="ECO:0000256" key="1">
    <source>
        <dbReference type="ARBA" id="ARBA00004567"/>
    </source>
</evidence>
<comment type="function">
    <text evidence="9">Functions as a component of the nuclear pore complex (NPC).</text>
</comment>
<evidence type="ECO:0000313" key="12">
    <source>
        <dbReference type="Proteomes" id="UP001244011"/>
    </source>
</evidence>
<comment type="similarity">
    <text evidence="2 9">Belongs to the nucleoporin Nup85 family.</text>
</comment>
<evidence type="ECO:0000256" key="8">
    <source>
        <dbReference type="ARBA" id="ARBA00023242"/>
    </source>
</evidence>
<dbReference type="Pfam" id="PF07575">
    <property type="entry name" value="Nucleopor_Nup85"/>
    <property type="match status" value="1"/>
</dbReference>
<evidence type="ECO:0000256" key="7">
    <source>
        <dbReference type="ARBA" id="ARBA00023132"/>
    </source>
</evidence>
<evidence type="ECO:0000313" key="11">
    <source>
        <dbReference type="EMBL" id="KAK1770828.1"/>
    </source>
</evidence>
<keyword evidence="4 9" id="KW-0509">mRNA transport</keyword>
<dbReference type="GO" id="GO:0031080">
    <property type="term" value="C:nuclear pore outer ring"/>
    <property type="evidence" value="ECO:0007669"/>
    <property type="project" value="TreeGrafter"/>
</dbReference>
<keyword evidence="6 9" id="KW-0811">Translocation</keyword>